<organism evidence="1 2">
    <name type="scientific">Kineosporia babensis</name>
    <dbReference type="NCBI Taxonomy" id="499548"/>
    <lineage>
        <taxon>Bacteria</taxon>
        <taxon>Bacillati</taxon>
        <taxon>Actinomycetota</taxon>
        <taxon>Actinomycetes</taxon>
        <taxon>Kineosporiales</taxon>
        <taxon>Kineosporiaceae</taxon>
        <taxon>Kineosporia</taxon>
    </lineage>
</organism>
<dbReference type="Proteomes" id="UP001138997">
    <property type="component" value="Unassembled WGS sequence"/>
</dbReference>
<dbReference type="InterPro" id="IPR011748">
    <property type="entry name" value="Unchr_phage_tail-like"/>
</dbReference>
<dbReference type="AlphaFoldDB" id="A0A9X1SSE0"/>
<evidence type="ECO:0000313" key="1">
    <source>
        <dbReference type="EMBL" id="MCD5310557.1"/>
    </source>
</evidence>
<proteinExistence type="predicted"/>
<dbReference type="NCBIfam" id="TIGR02242">
    <property type="entry name" value="tail_TIGR02242"/>
    <property type="match status" value="1"/>
</dbReference>
<keyword evidence="2" id="KW-1185">Reference proteome</keyword>
<sequence>MISPHPLGERLPGVYADDEFGQQFSQGLDTAFAPLLTVLDCLPAYFDPMLAPMDFVDWLGRWVGAELDGDETQDVRRAAVASAGLLHRSRGTPRGLRMAIRLMFGVEPEISESGGAIWSAGPLGPFPGDPSPWLHVTLRVPDPAAIDQQRLDAVVAGARPAHIPYTVEVLGPDSPASADTERN</sequence>
<reference evidence="1" key="1">
    <citation type="submission" date="2021-11" db="EMBL/GenBank/DDBJ databases">
        <title>Streptomyces corallinus and Kineosporia corallina sp. nov., two new coral-derived marine actinobacteria.</title>
        <authorList>
            <person name="Buangrab K."/>
            <person name="Sutthacheep M."/>
            <person name="Yeemin T."/>
            <person name="Harunari E."/>
            <person name="Igarashi Y."/>
            <person name="Sripreechasak P."/>
            <person name="Kanchanasin P."/>
            <person name="Tanasupawat S."/>
            <person name="Phongsopitanun W."/>
        </authorList>
    </citation>
    <scope>NUCLEOTIDE SEQUENCE</scope>
    <source>
        <strain evidence="1">JCM 31032</strain>
    </source>
</reference>
<dbReference type="InterPro" id="IPR006521">
    <property type="entry name" value="Tail_protein_I"/>
</dbReference>
<evidence type="ECO:0000313" key="2">
    <source>
        <dbReference type="Proteomes" id="UP001138997"/>
    </source>
</evidence>
<name>A0A9X1SSE0_9ACTN</name>
<gene>
    <name evidence="1" type="ORF">LR394_06595</name>
</gene>
<protein>
    <submittedName>
        <fullName evidence="1">Phage tail protein</fullName>
    </submittedName>
</protein>
<accession>A0A9X1SSE0</accession>
<dbReference type="Pfam" id="PF09684">
    <property type="entry name" value="Tail_P2_I"/>
    <property type="match status" value="1"/>
</dbReference>
<dbReference type="EMBL" id="JAJOMB010000003">
    <property type="protein sequence ID" value="MCD5310557.1"/>
    <property type="molecule type" value="Genomic_DNA"/>
</dbReference>
<comment type="caution">
    <text evidence="1">The sequence shown here is derived from an EMBL/GenBank/DDBJ whole genome shotgun (WGS) entry which is preliminary data.</text>
</comment>